<evidence type="ECO:0000313" key="1">
    <source>
        <dbReference type="EMBL" id="QTA91210.1"/>
    </source>
</evidence>
<sequence length="297" mass="34086">MSLTPHHDKLAAAITNPKCSADKKLLEEVSDRYEDWVKSLKSLTSVRQKRVDQMVDLLNEYKDFLEVNVIARRGSAFLKRQKGQLKLDNSVLEEFLIYLVDDRIIEGLPNDFRIDCGPHTAFMSLSFRPEGIASLNEKPSVVLKQKDQDFTIGTKIHYQFSSSSAFENDRTTAGELYLSVFAAEIKVNYDKTMFQECAGTAGRLKQGCPVAKYYALVEYLDMLPEDCRLTEIDNVFLLRKAKRLPVKKRPVLAEVEKQHKDFPIAKDVIWNFVQEMQSFVNAVWYDPKEALKRGSFV</sequence>
<dbReference type="Pfam" id="PF09549">
    <property type="entry name" value="RE_Bpu10I"/>
    <property type="match status" value="1"/>
</dbReference>
<dbReference type="EMBL" id="CP061800">
    <property type="protein sequence ID" value="QTA91210.1"/>
    <property type="molecule type" value="Genomic_DNA"/>
</dbReference>
<proteinExistence type="predicted"/>
<accession>A0A975BU61</accession>
<dbReference type="KEGG" id="dmm:dnm_072740"/>
<evidence type="ECO:0000313" key="2">
    <source>
        <dbReference type="Proteomes" id="UP000663722"/>
    </source>
</evidence>
<dbReference type="RefSeq" id="WP_207679082.1">
    <property type="nucleotide sequence ID" value="NZ_CP061800.1"/>
</dbReference>
<dbReference type="InterPro" id="IPR018577">
    <property type="entry name" value="Restrct_endonuc_II_Bpu10I"/>
</dbReference>
<dbReference type="REBASE" id="490215">
    <property type="entry name" value="Dma2077ORF72750P"/>
</dbReference>
<organism evidence="1 2">
    <name type="scientific">Desulfonema magnum</name>
    <dbReference type="NCBI Taxonomy" id="45655"/>
    <lineage>
        <taxon>Bacteria</taxon>
        <taxon>Pseudomonadati</taxon>
        <taxon>Thermodesulfobacteriota</taxon>
        <taxon>Desulfobacteria</taxon>
        <taxon>Desulfobacterales</taxon>
        <taxon>Desulfococcaceae</taxon>
        <taxon>Desulfonema</taxon>
    </lineage>
</organism>
<keyword evidence="2" id="KW-1185">Reference proteome</keyword>
<dbReference type="AlphaFoldDB" id="A0A975BU61"/>
<dbReference type="GO" id="GO:0004519">
    <property type="term" value="F:endonuclease activity"/>
    <property type="evidence" value="ECO:0007669"/>
    <property type="project" value="UniProtKB-KW"/>
</dbReference>
<protein>
    <submittedName>
        <fullName evidence="1">Restriction endonuclease type II</fullName>
    </submittedName>
</protein>
<name>A0A975BU61_9BACT</name>
<keyword evidence="1" id="KW-0540">Nuclease</keyword>
<dbReference type="Proteomes" id="UP000663722">
    <property type="component" value="Chromosome"/>
</dbReference>
<keyword evidence="1" id="KW-0378">Hydrolase</keyword>
<keyword evidence="1" id="KW-0255">Endonuclease</keyword>
<gene>
    <name evidence="1" type="ORF">dnm_072740</name>
</gene>
<reference evidence="1" key="1">
    <citation type="journal article" date="2021" name="Microb. Physiol.">
        <title>Proteogenomic Insights into the Physiology of Marine, Sulfate-Reducing, Filamentous Desulfonema limicola and Desulfonema magnum.</title>
        <authorList>
            <person name="Schnaars V."/>
            <person name="Wohlbrand L."/>
            <person name="Scheve S."/>
            <person name="Hinrichs C."/>
            <person name="Reinhardt R."/>
            <person name="Rabus R."/>
        </authorList>
    </citation>
    <scope>NUCLEOTIDE SEQUENCE</scope>
    <source>
        <strain evidence="1">4be13</strain>
    </source>
</reference>